<dbReference type="RefSeq" id="XP_026615925.1">
    <property type="nucleotide sequence ID" value="XM_026760887.1"/>
</dbReference>
<feature type="repeat" description="ANK" evidence="3">
    <location>
        <begin position="238"/>
        <end position="270"/>
    </location>
</feature>
<dbReference type="OrthoDB" id="4505836at2759"/>
<dbReference type="VEuPathDB" id="FungiDB:CDV56_107268"/>
<evidence type="ECO:0000313" key="4">
    <source>
        <dbReference type="EMBL" id="RHZ60006.1"/>
    </source>
</evidence>
<feature type="repeat" description="ANK" evidence="3">
    <location>
        <begin position="209"/>
        <end position="237"/>
    </location>
</feature>
<dbReference type="PANTHER" id="PTHR24171:SF10">
    <property type="entry name" value="ANKYRIN REPEAT DOMAIN-CONTAINING PROTEIN 29-LIKE"/>
    <property type="match status" value="1"/>
</dbReference>
<feature type="repeat" description="ANK" evidence="3">
    <location>
        <begin position="137"/>
        <end position="169"/>
    </location>
</feature>
<evidence type="ECO:0000256" key="1">
    <source>
        <dbReference type="ARBA" id="ARBA00022737"/>
    </source>
</evidence>
<keyword evidence="2 3" id="KW-0040">ANK repeat</keyword>
<dbReference type="Pfam" id="PF12796">
    <property type="entry name" value="Ank_2"/>
    <property type="match status" value="2"/>
</dbReference>
<dbReference type="GeneID" id="38129242"/>
<dbReference type="InterPro" id="IPR036770">
    <property type="entry name" value="Ankyrin_rpt-contain_sf"/>
</dbReference>
<dbReference type="STRING" id="41047.A0A397HEH7"/>
<dbReference type="EMBL" id="NKHU02000056">
    <property type="protein sequence ID" value="RHZ60006.1"/>
    <property type="molecule type" value="Genomic_DNA"/>
</dbReference>
<dbReference type="AlphaFoldDB" id="A0A397HEH7"/>
<organism evidence="4 5">
    <name type="scientific">Aspergillus thermomutatus</name>
    <name type="common">Neosartorya pseudofischeri</name>
    <dbReference type="NCBI Taxonomy" id="41047"/>
    <lineage>
        <taxon>Eukaryota</taxon>
        <taxon>Fungi</taxon>
        <taxon>Dikarya</taxon>
        <taxon>Ascomycota</taxon>
        <taxon>Pezizomycotina</taxon>
        <taxon>Eurotiomycetes</taxon>
        <taxon>Eurotiomycetidae</taxon>
        <taxon>Eurotiales</taxon>
        <taxon>Aspergillaceae</taxon>
        <taxon>Aspergillus</taxon>
        <taxon>Aspergillus subgen. Fumigati</taxon>
    </lineage>
</organism>
<dbReference type="Gene3D" id="1.25.40.20">
    <property type="entry name" value="Ankyrin repeat-containing domain"/>
    <property type="match status" value="1"/>
</dbReference>
<evidence type="ECO:0000313" key="5">
    <source>
        <dbReference type="Proteomes" id="UP000215305"/>
    </source>
</evidence>
<dbReference type="InterPro" id="IPR002110">
    <property type="entry name" value="Ankyrin_rpt"/>
</dbReference>
<feature type="repeat" description="ANK" evidence="3">
    <location>
        <begin position="170"/>
        <end position="204"/>
    </location>
</feature>
<protein>
    <submittedName>
        <fullName evidence="4">Uncharacterized protein</fullName>
    </submittedName>
</protein>
<keyword evidence="5" id="KW-1185">Reference proteome</keyword>
<reference evidence="4" key="1">
    <citation type="submission" date="2018-08" db="EMBL/GenBank/DDBJ databases">
        <title>Draft genome sequence of azole-resistant Aspergillus thermomutatus (Neosartorya pseudofischeri) strain HMR AF 39, isolated from a human nasal aspirate.</title>
        <authorList>
            <person name="Parent-Michaud M."/>
            <person name="Dufresne P.J."/>
            <person name="Fournier E."/>
            <person name="Martineau C."/>
            <person name="Moreira S."/>
            <person name="Perkins V."/>
            <person name="De Repentigny L."/>
            <person name="Dufresne S.F."/>
        </authorList>
    </citation>
    <scope>NUCLEOTIDE SEQUENCE [LARGE SCALE GENOMIC DNA]</scope>
    <source>
        <strain evidence="4">HMR AF 39</strain>
    </source>
</reference>
<dbReference type="PANTHER" id="PTHR24171">
    <property type="entry name" value="ANKYRIN REPEAT DOMAIN-CONTAINING PROTEIN 39-RELATED"/>
    <property type="match status" value="1"/>
</dbReference>
<proteinExistence type="predicted"/>
<evidence type="ECO:0000256" key="2">
    <source>
        <dbReference type="ARBA" id="ARBA00023043"/>
    </source>
</evidence>
<evidence type="ECO:0000256" key="3">
    <source>
        <dbReference type="PROSITE-ProRule" id="PRU00023"/>
    </source>
</evidence>
<dbReference type="PROSITE" id="PS50088">
    <property type="entry name" value="ANK_REPEAT"/>
    <property type="match status" value="4"/>
</dbReference>
<sequence>MCLLNLPPELTLLISELLCPRDLNALARASRDFAYFFDPLLQDRALIDPKVTQSVLFWAAKNGREETIHKIHKHAQHRQIGINSVLKNRMLMIAARYAQVDLLGYLVHSLGADLSAMVPMYTTEDVPYSLGSAIYTKTTTALHAAALCQDDVVARRLIELGADVNAVDGDGASPLHYAAWNPTATPAVVRLLLEHSSKTETEDNWHGRPLHRAVGFGNIETIKLLLAYGADVAARGFSDKIPLHNAAERGLYESVVLLVEGGSDVNARTVTGWRPLDVAENNCFDLIVSDTTRYREEGRRGSKQRKRNRESLLM</sequence>
<name>A0A397HEH7_ASPTH</name>
<dbReference type="SMART" id="SM00248">
    <property type="entry name" value="ANK"/>
    <property type="match status" value="6"/>
</dbReference>
<gene>
    <name evidence="4" type="ORF">CDV56_107268</name>
</gene>
<dbReference type="Proteomes" id="UP000215305">
    <property type="component" value="Unassembled WGS sequence"/>
</dbReference>
<keyword evidence="1" id="KW-0677">Repeat</keyword>
<accession>A0A397HEH7</accession>
<comment type="caution">
    <text evidence="4">The sequence shown here is derived from an EMBL/GenBank/DDBJ whole genome shotgun (WGS) entry which is preliminary data.</text>
</comment>
<dbReference type="SUPFAM" id="SSF48403">
    <property type="entry name" value="Ankyrin repeat"/>
    <property type="match status" value="1"/>
</dbReference>
<dbReference type="PROSITE" id="PS50297">
    <property type="entry name" value="ANK_REP_REGION"/>
    <property type="match status" value="4"/>
</dbReference>